<reference evidence="1" key="1">
    <citation type="journal article" date="2023" name="Plant J.">
        <title>The genome of the king protea, Protea cynaroides.</title>
        <authorList>
            <person name="Chang J."/>
            <person name="Duong T.A."/>
            <person name="Schoeman C."/>
            <person name="Ma X."/>
            <person name="Roodt D."/>
            <person name="Barker N."/>
            <person name="Li Z."/>
            <person name="Van de Peer Y."/>
            <person name="Mizrachi E."/>
        </authorList>
    </citation>
    <scope>NUCLEOTIDE SEQUENCE</scope>
    <source>
        <tissue evidence="1">Young leaves</tissue>
    </source>
</reference>
<evidence type="ECO:0000313" key="1">
    <source>
        <dbReference type="EMBL" id="KAJ4972871.1"/>
    </source>
</evidence>
<proteinExistence type="predicted"/>
<dbReference type="AlphaFoldDB" id="A0A9Q0KMD0"/>
<evidence type="ECO:0000313" key="2">
    <source>
        <dbReference type="Proteomes" id="UP001141806"/>
    </source>
</evidence>
<comment type="caution">
    <text evidence="1">The sequence shown here is derived from an EMBL/GenBank/DDBJ whole genome shotgun (WGS) entry which is preliminary data.</text>
</comment>
<sequence length="154" mass="16892">MLNSPRISSHQHLYLFCYNYSDQGLQLSNLHSHFLLNFCIEHNYRLDIDQKLFQPANRHLFARGCCRGEIGPISTSCREDHQWSDTVGGRVEENSVVGVVTAMALAKHPAGGADVGAIKEDDSAVTGMCVDAIPAFGTKSSYIAGKVCRSDGYL</sequence>
<keyword evidence="2" id="KW-1185">Reference proteome</keyword>
<accession>A0A9Q0KMD0</accession>
<protein>
    <submittedName>
        <fullName evidence="1">Uncharacterized protein</fullName>
    </submittedName>
</protein>
<name>A0A9Q0KMD0_9MAGN</name>
<gene>
    <name evidence="1" type="ORF">NE237_006045</name>
</gene>
<dbReference type="EMBL" id="JAMYWD010000004">
    <property type="protein sequence ID" value="KAJ4972871.1"/>
    <property type="molecule type" value="Genomic_DNA"/>
</dbReference>
<dbReference type="Proteomes" id="UP001141806">
    <property type="component" value="Unassembled WGS sequence"/>
</dbReference>
<organism evidence="1 2">
    <name type="scientific">Protea cynaroides</name>
    <dbReference type="NCBI Taxonomy" id="273540"/>
    <lineage>
        <taxon>Eukaryota</taxon>
        <taxon>Viridiplantae</taxon>
        <taxon>Streptophyta</taxon>
        <taxon>Embryophyta</taxon>
        <taxon>Tracheophyta</taxon>
        <taxon>Spermatophyta</taxon>
        <taxon>Magnoliopsida</taxon>
        <taxon>Proteales</taxon>
        <taxon>Proteaceae</taxon>
        <taxon>Protea</taxon>
    </lineage>
</organism>